<dbReference type="PANTHER" id="PTHR30258">
    <property type="entry name" value="TYPE II SECRETION SYSTEM PROTEIN GSPE-RELATED"/>
    <property type="match status" value="1"/>
</dbReference>
<evidence type="ECO:0000256" key="4">
    <source>
        <dbReference type="SAM" id="MobiDB-lite"/>
    </source>
</evidence>
<dbReference type="PROSITE" id="PS00662">
    <property type="entry name" value="T2SP_E"/>
    <property type="match status" value="1"/>
</dbReference>
<dbReference type="GO" id="GO:0005886">
    <property type="term" value="C:plasma membrane"/>
    <property type="evidence" value="ECO:0007669"/>
    <property type="project" value="TreeGrafter"/>
</dbReference>
<dbReference type="KEGG" id="ftj:FTUN_6426"/>
<dbReference type="SUPFAM" id="SSF52540">
    <property type="entry name" value="P-loop containing nucleoside triphosphate hydrolases"/>
    <property type="match status" value="1"/>
</dbReference>
<dbReference type="Proteomes" id="UP000503447">
    <property type="component" value="Chromosome"/>
</dbReference>
<feature type="region of interest" description="Disordered" evidence="4">
    <location>
        <begin position="1"/>
        <end position="24"/>
    </location>
</feature>
<evidence type="ECO:0000256" key="1">
    <source>
        <dbReference type="ARBA" id="ARBA00006611"/>
    </source>
</evidence>
<name>A0A6M5Z063_9BACT</name>
<sequence length="426" mass="46461">MATVEQPTSGPVSGRVPRTTGPSHQITQIDLQTRDPDQTVPALVEYAAQLHVSDLFLFSNEDHVEVAVRHLGIIRSLGRLPSDFGRRCISYIKTAGDMNFSERRRPLDGRWLYTKKSGSKLDLRINTMPTLHGEDCTARILDQEYRLLGLDQLGMDGHHYSRLTQFLSNPNGLLLVTGPTESGKSTTLYGALAALNNGERKINTIEDPIEYSLPGVRQTQVNAGLDLTFDALLRHVLRQAPDVIMIGEIRDAETALTAVRAAGSGHLVLSTLHAPVASAAVNSLLRLGVHPYLLSNSLLGVVAQRLIRTLCPKCKETFEVPAPRLFEGVRQWLQPGEGELLCGPGGCPACFNTGYAGRTGVFEMLAVTPAIRELIDQSAPVSAIRKKAVEEGMIEFRHAAVLKVAQGLTSIEEVVRVLPAEYLLPS</sequence>
<feature type="domain" description="Bacterial type II secretion system protein E" evidence="5">
    <location>
        <begin position="237"/>
        <end position="251"/>
    </location>
</feature>
<dbReference type="CDD" id="cd01129">
    <property type="entry name" value="PulE-GspE-like"/>
    <property type="match status" value="1"/>
</dbReference>
<proteinExistence type="inferred from homology"/>
<dbReference type="Gene3D" id="3.30.450.90">
    <property type="match status" value="1"/>
</dbReference>
<reference evidence="7" key="1">
    <citation type="submission" date="2020-05" db="EMBL/GenBank/DDBJ databases">
        <title>Frigoriglobus tundricola gen. nov., sp. nov., a psychrotolerant cellulolytic planctomycete of the family Gemmataceae with two divergent copies of 16S rRNA gene.</title>
        <authorList>
            <person name="Kulichevskaya I.S."/>
            <person name="Ivanova A.A."/>
            <person name="Naumoff D.G."/>
            <person name="Beletsky A.V."/>
            <person name="Rijpstra W.I.C."/>
            <person name="Sinninghe Damste J.S."/>
            <person name="Mardanov A.V."/>
            <person name="Ravin N.V."/>
            <person name="Dedysh S.N."/>
        </authorList>
    </citation>
    <scope>NUCLEOTIDE SEQUENCE [LARGE SCALE GENOMIC DNA]</scope>
    <source>
        <strain evidence="7">PL17</strain>
    </source>
</reference>
<dbReference type="AlphaFoldDB" id="A0A6M5Z063"/>
<dbReference type="InterPro" id="IPR001482">
    <property type="entry name" value="T2SS/T4SS_dom"/>
</dbReference>
<protein>
    <recommendedName>
        <fullName evidence="5">Bacterial type II secretion system protein E domain-containing protein</fullName>
    </recommendedName>
</protein>
<evidence type="ECO:0000259" key="5">
    <source>
        <dbReference type="PROSITE" id="PS00662"/>
    </source>
</evidence>
<keyword evidence="7" id="KW-1185">Reference proteome</keyword>
<keyword evidence="2" id="KW-0547">Nucleotide-binding</keyword>
<dbReference type="GO" id="GO:0005524">
    <property type="term" value="F:ATP binding"/>
    <property type="evidence" value="ECO:0007669"/>
    <property type="project" value="UniProtKB-KW"/>
</dbReference>
<evidence type="ECO:0000313" key="6">
    <source>
        <dbReference type="EMBL" id="QJW98831.1"/>
    </source>
</evidence>
<dbReference type="PANTHER" id="PTHR30258:SF3">
    <property type="entry name" value="SLL1921 PROTEIN"/>
    <property type="match status" value="1"/>
</dbReference>
<dbReference type="InterPro" id="IPR027417">
    <property type="entry name" value="P-loop_NTPase"/>
</dbReference>
<dbReference type="Gene3D" id="3.40.50.300">
    <property type="entry name" value="P-loop containing nucleotide triphosphate hydrolases"/>
    <property type="match status" value="1"/>
</dbReference>
<gene>
    <name evidence="6" type="ORF">FTUN_6426</name>
</gene>
<accession>A0A6M5Z063</accession>
<comment type="similarity">
    <text evidence="1">Belongs to the GSP E family.</text>
</comment>
<evidence type="ECO:0000256" key="2">
    <source>
        <dbReference type="ARBA" id="ARBA00022741"/>
    </source>
</evidence>
<dbReference type="Pfam" id="PF00437">
    <property type="entry name" value="T2SSE"/>
    <property type="match status" value="1"/>
</dbReference>
<evidence type="ECO:0000313" key="7">
    <source>
        <dbReference type="Proteomes" id="UP000503447"/>
    </source>
</evidence>
<dbReference type="EMBL" id="CP053452">
    <property type="protein sequence ID" value="QJW98831.1"/>
    <property type="molecule type" value="Genomic_DNA"/>
</dbReference>
<keyword evidence="3" id="KW-0067">ATP-binding</keyword>
<organism evidence="6 7">
    <name type="scientific">Frigoriglobus tundricola</name>
    <dbReference type="NCBI Taxonomy" id="2774151"/>
    <lineage>
        <taxon>Bacteria</taxon>
        <taxon>Pseudomonadati</taxon>
        <taxon>Planctomycetota</taxon>
        <taxon>Planctomycetia</taxon>
        <taxon>Gemmatales</taxon>
        <taxon>Gemmataceae</taxon>
        <taxon>Frigoriglobus</taxon>
    </lineage>
</organism>
<dbReference type="RefSeq" id="WP_227254499.1">
    <property type="nucleotide sequence ID" value="NZ_CP053452.2"/>
</dbReference>
<evidence type="ECO:0000256" key="3">
    <source>
        <dbReference type="ARBA" id="ARBA00022840"/>
    </source>
</evidence>
<dbReference type="GO" id="GO:0016887">
    <property type="term" value="F:ATP hydrolysis activity"/>
    <property type="evidence" value="ECO:0007669"/>
    <property type="project" value="TreeGrafter"/>
</dbReference>
<feature type="compositionally biased region" description="Polar residues" evidence="4">
    <location>
        <begin position="1"/>
        <end position="11"/>
    </location>
</feature>